<dbReference type="STRING" id="7260.B4MX61"/>
<evidence type="ECO:0000313" key="2">
    <source>
        <dbReference type="EMBL" id="EDW76894.1"/>
    </source>
</evidence>
<dbReference type="PhylomeDB" id="B4MX61"/>
<dbReference type="HOGENOM" id="CLU_150248_1_0_1"/>
<dbReference type="eggNOG" id="ENOG502TB8U">
    <property type="taxonomic scope" value="Eukaryota"/>
</dbReference>
<dbReference type="InterPro" id="IPR003475">
    <property type="entry name" value="Insect_Unk"/>
</dbReference>
<evidence type="ECO:0000256" key="1">
    <source>
        <dbReference type="SAM" id="SignalP"/>
    </source>
</evidence>
<feature type="signal peptide" evidence="1">
    <location>
        <begin position="1"/>
        <end position="22"/>
    </location>
</feature>
<dbReference type="Proteomes" id="UP000007798">
    <property type="component" value="Unassembled WGS sequence"/>
</dbReference>
<dbReference type="InParanoid" id="B4MX61"/>
<proteinExistence type="predicted"/>
<reference evidence="2 3" key="1">
    <citation type="journal article" date="2007" name="Nature">
        <title>Evolution of genes and genomes on the Drosophila phylogeny.</title>
        <authorList>
            <consortium name="Drosophila 12 Genomes Consortium"/>
            <person name="Clark A.G."/>
            <person name="Eisen M.B."/>
            <person name="Smith D.R."/>
            <person name="Bergman C.M."/>
            <person name="Oliver B."/>
            <person name="Markow T.A."/>
            <person name="Kaufman T.C."/>
            <person name="Kellis M."/>
            <person name="Gelbart W."/>
            <person name="Iyer V.N."/>
            <person name="Pollard D.A."/>
            <person name="Sackton T.B."/>
            <person name="Larracuente A.M."/>
            <person name="Singh N.D."/>
            <person name="Abad J.P."/>
            <person name="Abt D.N."/>
            <person name="Adryan B."/>
            <person name="Aguade M."/>
            <person name="Akashi H."/>
            <person name="Anderson W.W."/>
            <person name="Aquadro C.F."/>
            <person name="Ardell D.H."/>
            <person name="Arguello R."/>
            <person name="Artieri C.G."/>
            <person name="Barbash D.A."/>
            <person name="Barker D."/>
            <person name="Barsanti P."/>
            <person name="Batterham P."/>
            <person name="Batzoglou S."/>
            <person name="Begun D."/>
            <person name="Bhutkar A."/>
            <person name="Blanco E."/>
            <person name="Bosak S.A."/>
            <person name="Bradley R.K."/>
            <person name="Brand A.D."/>
            <person name="Brent M.R."/>
            <person name="Brooks A.N."/>
            <person name="Brown R.H."/>
            <person name="Butlin R.K."/>
            <person name="Caggese C."/>
            <person name="Calvi B.R."/>
            <person name="Bernardo de Carvalho A."/>
            <person name="Caspi A."/>
            <person name="Castrezana S."/>
            <person name="Celniker S.E."/>
            <person name="Chang J.L."/>
            <person name="Chapple C."/>
            <person name="Chatterji S."/>
            <person name="Chinwalla A."/>
            <person name="Civetta A."/>
            <person name="Clifton S.W."/>
            <person name="Comeron J.M."/>
            <person name="Costello J.C."/>
            <person name="Coyne J.A."/>
            <person name="Daub J."/>
            <person name="David R.G."/>
            <person name="Delcher A.L."/>
            <person name="Delehaunty K."/>
            <person name="Do C.B."/>
            <person name="Ebling H."/>
            <person name="Edwards K."/>
            <person name="Eickbush T."/>
            <person name="Evans J.D."/>
            <person name="Filipski A."/>
            <person name="Findeiss S."/>
            <person name="Freyhult E."/>
            <person name="Fulton L."/>
            <person name="Fulton R."/>
            <person name="Garcia A.C."/>
            <person name="Gardiner A."/>
            <person name="Garfield D.A."/>
            <person name="Garvin B.E."/>
            <person name="Gibson G."/>
            <person name="Gilbert D."/>
            <person name="Gnerre S."/>
            <person name="Godfrey J."/>
            <person name="Good R."/>
            <person name="Gotea V."/>
            <person name="Gravely B."/>
            <person name="Greenberg A.J."/>
            <person name="Griffiths-Jones S."/>
            <person name="Gross S."/>
            <person name="Guigo R."/>
            <person name="Gustafson E.A."/>
            <person name="Haerty W."/>
            <person name="Hahn M.W."/>
            <person name="Halligan D.L."/>
            <person name="Halpern A.L."/>
            <person name="Halter G.M."/>
            <person name="Han M.V."/>
            <person name="Heger A."/>
            <person name="Hillier L."/>
            <person name="Hinrichs A.S."/>
            <person name="Holmes I."/>
            <person name="Hoskins R.A."/>
            <person name="Hubisz M.J."/>
            <person name="Hultmark D."/>
            <person name="Huntley M.A."/>
            <person name="Jaffe D.B."/>
            <person name="Jagadeeshan S."/>
            <person name="Jeck W.R."/>
            <person name="Johnson J."/>
            <person name="Jones C.D."/>
            <person name="Jordan W.C."/>
            <person name="Karpen G.H."/>
            <person name="Kataoka E."/>
            <person name="Keightley P.D."/>
            <person name="Kheradpour P."/>
            <person name="Kirkness E.F."/>
            <person name="Koerich L.B."/>
            <person name="Kristiansen K."/>
            <person name="Kudrna D."/>
            <person name="Kulathinal R.J."/>
            <person name="Kumar S."/>
            <person name="Kwok R."/>
            <person name="Lander E."/>
            <person name="Langley C.H."/>
            <person name="Lapoint R."/>
            <person name="Lazzaro B.P."/>
            <person name="Lee S.J."/>
            <person name="Levesque L."/>
            <person name="Li R."/>
            <person name="Lin C.F."/>
            <person name="Lin M.F."/>
            <person name="Lindblad-Toh K."/>
            <person name="Llopart A."/>
            <person name="Long M."/>
            <person name="Low L."/>
            <person name="Lozovsky E."/>
            <person name="Lu J."/>
            <person name="Luo M."/>
            <person name="Machado C.A."/>
            <person name="Makalowski W."/>
            <person name="Marzo M."/>
            <person name="Matsuda M."/>
            <person name="Matzkin L."/>
            <person name="McAllister B."/>
            <person name="McBride C.S."/>
            <person name="McKernan B."/>
            <person name="McKernan K."/>
            <person name="Mendez-Lago M."/>
            <person name="Minx P."/>
            <person name="Mollenhauer M.U."/>
            <person name="Montooth K."/>
            <person name="Mount S.M."/>
            <person name="Mu X."/>
            <person name="Myers E."/>
            <person name="Negre B."/>
            <person name="Newfeld S."/>
            <person name="Nielsen R."/>
            <person name="Noor M.A."/>
            <person name="O'Grady P."/>
            <person name="Pachter L."/>
            <person name="Papaceit M."/>
            <person name="Parisi M.J."/>
            <person name="Parisi M."/>
            <person name="Parts L."/>
            <person name="Pedersen J.S."/>
            <person name="Pesole G."/>
            <person name="Phillippy A.M."/>
            <person name="Ponting C.P."/>
            <person name="Pop M."/>
            <person name="Porcelli D."/>
            <person name="Powell J.R."/>
            <person name="Prohaska S."/>
            <person name="Pruitt K."/>
            <person name="Puig M."/>
            <person name="Quesneville H."/>
            <person name="Ram K.R."/>
            <person name="Rand D."/>
            <person name="Rasmussen M.D."/>
            <person name="Reed L.K."/>
            <person name="Reenan R."/>
            <person name="Reily A."/>
            <person name="Remington K.A."/>
            <person name="Rieger T.T."/>
            <person name="Ritchie M.G."/>
            <person name="Robin C."/>
            <person name="Rogers Y.H."/>
            <person name="Rohde C."/>
            <person name="Rozas J."/>
            <person name="Rubenfield M.J."/>
            <person name="Ruiz A."/>
            <person name="Russo S."/>
            <person name="Salzberg S.L."/>
            <person name="Sanchez-Gracia A."/>
            <person name="Saranga D.J."/>
            <person name="Sato H."/>
            <person name="Schaeffer S.W."/>
            <person name="Schatz M.C."/>
            <person name="Schlenke T."/>
            <person name="Schwartz R."/>
            <person name="Segarra C."/>
            <person name="Singh R.S."/>
            <person name="Sirot L."/>
            <person name="Sirota M."/>
            <person name="Sisneros N.B."/>
            <person name="Smith C.D."/>
            <person name="Smith T.F."/>
            <person name="Spieth J."/>
            <person name="Stage D.E."/>
            <person name="Stark A."/>
            <person name="Stephan W."/>
            <person name="Strausberg R.L."/>
            <person name="Strempel S."/>
            <person name="Sturgill D."/>
            <person name="Sutton G."/>
            <person name="Sutton G.G."/>
            <person name="Tao W."/>
            <person name="Teichmann S."/>
            <person name="Tobari Y.N."/>
            <person name="Tomimura Y."/>
            <person name="Tsolas J.M."/>
            <person name="Valente V.L."/>
            <person name="Venter E."/>
            <person name="Venter J.C."/>
            <person name="Vicario S."/>
            <person name="Vieira F.G."/>
            <person name="Vilella A.J."/>
            <person name="Villasante A."/>
            <person name="Walenz B."/>
            <person name="Wang J."/>
            <person name="Wasserman M."/>
            <person name="Watts T."/>
            <person name="Wilson D."/>
            <person name="Wilson R.K."/>
            <person name="Wing R.A."/>
            <person name="Wolfner M.F."/>
            <person name="Wong A."/>
            <person name="Wong G.K."/>
            <person name="Wu C.I."/>
            <person name="Wu G."/>
            <person name="Yamamoto D."/>
            <person name="Yang H.P."/>
            <person name="Yang S.P."/>
            <person name="Yorke J.A."/>
            <person name="Yoshida K."/>
            <person name="Zdobnov E."/>
            <person name="Zhang P."/>
            <person name="Zhang Y."/>
            <person name="Zimin A.V."/>
            <person name="Baldwin J."/>
            <person name="Abdouelleil A."/>
            <person name="Abdulkadir J."/>
            <person name="Abebe A."/>
            <person name="Abera B."/>
            <person name="Abreu J."/>
            <person name="Acer S.C."/>
            <person name="Aftuck L."/>
            <person name="Alexander A."/>
            <person name="An P."/>
            <person name="Anderson E."/>
            <person name="Anderson S."/>
            <person name="Arachi H."/>
            <person name="Azer M."/>
            <person name="Bachantsang P."/>
            <person name="Barry A."/>
            <person name="Bayul T."/>
            <person name="Berlin A."/>
            <person name="Bessette D."/>
            <person name="Bloom T."/>
            <person name="Blye J."/>
            <person name="Boguslavskiy L."/>
            <person name="Bonnet C."/>
            <person name="Boukhgalter B."/>
            <person name="Bourzgui I."/>
            <person name="Brown A."/>
            <person name="Cahill P."/>
            <person name="Channer S."/>
            <person name="Cheshatsang Y."/>
            <person name="Chuda L."/>
            <person name="Citroen M."/>
            <person name="Collymore A."/>
            <person name="Cooke P."/>
            <person name="Costello M."/>
            <person name="D'Aco K."/>
            <person name="Daza R."/>
            <person name="De Haan G."/>
            <person name="DeGray S."/>
            <person name="DeMaso C."/>
            <person name="Dhargay N."/>
            <person name="Dooley K."/>
            <person name="Dooley E."/>
            <person name="Doricent M."/>
            <person name="Dorje P."/>
            <person name="Dorjee K."/>
            <person name="Dupes A."/>
            <person name="Elong R."/>
            <person name="Falk J."/>
            <person name="Farina A."/>
            <person name="Faro S."/>
            <person name="Ferguson D."/>
            <person name="Fisher S."/>
            <person name="Foley C.D."/>
            <person name="Franke A."/>
            <person name="Friedrich D."/>
            <person name="Gadbois L."/>
            <person name="Gearin G."/>
            <person name="Gearin C.R."/>
            <person name="Giannoukos G."/>
            <person name="Goode T."/>
            <person name="Graham J."/>
            <person name="Grandbois E."/>
            <person name="Grewal S."/>
            <person name="Gyaltsen K."/>
            <person name="Hafez N."/>
            <person name="Hagos B."/>
            <person name="Hall J."/>
            <person name="Henson C."/>
            <person name="Hollinger A."/>
            <person name="Honan T."/>
            <person name="Huard M.D."/>
            <person name="Hughes L."/>
            <person name="Hurhula B."/>
            <person name="Husby M.E."/>
            <person name="Kamat A."/>
            <person name="Kanga B."/>
            <person name="Kashin S."/>
            <person name="Khazanovich D."/>
            <person name="Kisner P."/>
            <person name="Lance K."/>
            <person name="Lara M."/>
            <person name="Lee W."/>
            <person name="Lennon N."/>
            <person name="Letendre F."/>
            <person name="LeVine R."/>
            <person name="Lipovsky A."/>
            <person name="Liu X."/>
            <person name="Liu J."/>
            <person name="Liu S."/>
            <person name="Lokyitsang T."/>
            <person name="Lokyitsang Y."/>
            <person name="Lubonja R."/>
            <person name="Lui A."/>
            <person name="MacDonald P."/>
            <person name="Magnisalis V."/>
            <person name="Maru K."/>
            <person name="Matthews C."/>
            <person name="McCusker W."/>
            <person name="McDonough S."/>
            <person name="Mehta T."/>
            <person name="Meldrim J."/>
            <person name="Meneus L."/>
            <person name="Mihai O."/>
            <person name="Mihalev A."/>
            <person name="Mihova T."/>
            <person name="Mittelman R."/>
            <person name="Mlenga V."/>
            <person name="Montmayeur A."/>
            <person name="Mulrain L."/>
            <person name="Navidi A."/>
            <person name="Naylor J."/>
            <person name="Negash T."/>
            <person name="Nguyen T."/>
            <person name="Nguyen N."/>
            <person name="Nicol R."/>
            <person name="Norbu C."/>
            <person name="Norbu N."/>
            <person name="Novod N."/>
            <person name="O'Neill B."/>
            <person name="Osman S."/>
            <person name="Markiewicz E."/>
            <person name="Oyono O.L."/>
            <person name="Patti C."/>
            <person name="Phunkhang P."/>
            <person name="Pierre F."/>
            <person name="Priest M."/>
            <person name="Raghuraman S."/>
            <person name="Rege F."/>
            <person name="Reyes R."/>
            <person name="Rise C."/>
            <person name="Rogov P."/>
            <person name="Ross K."/>
            <person name="Ryan E."/>
            <person name="Settipalli S."/>
            <person name="Shea T."/>
            <person name="Sherpa N."/>
            <person name="Shi L."/>
            <person name="Shih D."/>
            <person name="Sparrow T."/>
            <person name="Spaulding J."/>
            <person name="Stalker J."/>
            <person name="Stange-Thomann N."/>
            <person name="Stavropoulos S."/>
            <person name="Stone C."/>
            <person name="Strader C."/>
            <person name="Tesfaye S."/>
            <person name="Thomson T."/>
            <person name="Thoulutsang Y."/>
            <person name="Thoulutsang D."/>
            <person name="Topham K."/>
            <person name="Topping I."/>
            <person name="Tsamla T."/>
            <person name="Vassiliev H."/>
            <person name="Vo A."/>
            <person name="Wangchuk T."/>
            <person name="Wangdi T."/>
            <person name="Weiand M."/>
            <person name="Wilkinson J."/>
            <person name="Wilson A."/>
            <person name="Yadav S."/>
            <person name="Young G."/>
            <person name="Yu Q."/>
            <person name="Zembek L."/>
            <person name="Zhong D."/>
            <person name="Zimmer A."/>
            <person name="Zwirko Z."/>
            <person name="Jaffe D.B."/>
            <person name="Alvarez P."/>
            <person name="Brockman W."/>
            <person name="Butler J."/>
            <person name="Chin C."/>
            <person name="Gnerre S."/>
            <person name="Grabherr M."/>
            <person name="Kleber M."/>
            <person name="Mauceli E."/>
            <person name="MacCallum I."/>
        </authorList>
    </citation>
    <scope>NUCLEOTIDE SEQUENCE [LARGE SCALE GENOMIC DNA]</scope>
    <source>
        <strain evidence="3">Tucson 14030-0811.24</strain>
    </source>
</reference>
<dbReference type="OMA" id="RYIWKNQ"/>
<accession>B4MX61</accession>
<feature type="chain" id="PRO_5002815909" evidence="1">
    <location>
        <begin position="23"/>
        <end position="100"/>
    </location>
</feature>
<dbReference type="EMBL" id="CH963876">
    <property type="protein sequence ID" value="EDW76894.1"/>
    <property type="molecule type" value="Genomic_DNA"/>
</dbReference>
<name>B4MX61_DROWI</name>
<dbReference type="FunCoup" id="B4MX61">
    <property type="interactions" value="68"/>
</dbReference>
<organism evidence="2 3">
    <name type="scientific">Drosophila willistoni</name>
    <name type="common">Fruit fly</name>
    <dbReference type="NCBI Taxonomy" id="7260"/>
    <lineage>
        <taxon>Eukaryota</taxon>
        <taxon>Metazoa</taxon>
        <taxon>Ecdysozoa</taxon>
        <taxon>Arthropoda</taxon>
        <taxon>Hexapoda</taxon>
        <taxon>Insecta</taxon>
        <taxon>Pterygota</taxon>
        <taxon>Neoptera</taxon>
        <taxon>Endopterygota</taxon>
        <taxon>Diptera</taxon>
        <taxon>Brachycera</taxon>
        <taxon>Muscomorpha</taxon>
        <taxon>Ephydroidea</taxon>
        <taxon>Drosophilidae</taxon>
        <taxon>Drosophila</taxon>
        <taxon>Sophophora</taxon>
    </lineage>
</organism>
<evidence type="ECO:0000313" key="3">
    <source>
        <dbReference type="Proteomes" id="UP000007798"/>
    </source>
</evidence>
<protein>
    <submittedName>
        <fullName evidence="2">Uncharacterized protein</fullName>
    </submittedName>
</protein>
<keyword evidence="3" id="KW-1185">Reference proteome</keyword>
<dbReference type="KEGG" id="dwi:6642975"/>
<gene>
    <name evidence="2" type="primary">Dwil\GK20707</name>
    <name evidence="2" type="ORF">Dwil_GK20707</name>
</gene>
<dbReference type="Pfam" id="PF02448">
    <property type="entry name" value="L71"/>
    <property type="match status" value="1"/>
</dbReference>
<dbReference type="AlphaFoldDB" id="B4MX61"/>
<sequence>MHLLNIFAILILMICCGNLVNAQQPDCRQLRLRCDACTRRLNDPANNVQFMNDGCRQKVGNRYRWINQTRCDLQVIACGAHTRKLDCVVIAELAGMPRRT</sequence>
<dbReference type="OrthoDB" id="7808641at2759"/>
<keyword evidence="1" id="KW-0732">Signal</keyword>